<protein>
    <submittedName>
        <fullName evidence="1">Uncharacterized protein</fullName>
    </submittedName>
</protein>
<comment type="caution">
    <text evidence="1">The sequence shown here is derived from an EMBL/GenBank/DDBJ whole genome shotgun (WGS) entry which is preliminary data.</text>
</comment>
<sequence>MTTAAAEALGQQDLEQIEAALDHARAVAAIYYDAERELLRVVSEALVARLGEPEWEGVRFAELRELRRQADRVVRRLERLSDKLVTTGVDAAWRRGVQRAMTDLTHLGNAKRIGQGQGVIELARQTVARVQSVHTGALRTTEDVFFPGGRPSCWAGADGRGDQGAGHATGA</sequence>
<dbReference type="EMBL" id="SMKP01000210">
    <property type="protein sequence ID" value="TDD11860.1"/>
    <property type="molecule type" value="Genomic_DNA"/>
</dbReference>
<reference evidence="1 2" key="1">
    <citation type="submission" date="2019-03" db="EMBL/GenBank/DDBJ databases">
        <title>Draft genome sequences of novel Actinobacteria.</title>
        <authorList>
            <person name="Sahin N."/>
            <person name="Ay H."/>
            <person name="Saygin H."/>
        </authorList>
    </citation>
    <scope>NUCLEOTIDE SEQUENCE [LARGE SCALE GENOMIC DNA]</scope>
    <source>
        <strain evidence="1 2">KC712</strain>
    </source>
</reference>
<evidence type="ECO:0000313" key="1">
    <source>
        <dbReference type="EMBL" id="TDD11860.1"/>
    </source>
</evidence>
<evidence type="ECO:0000313" key="2">
    <source>
        <dbReference type="Proteomes" id="UP000294543"/>
    </source>
</evidence>
<keyword evidence="2" id="KW-1185">Reference proteome</keyword>
<organism evidence="1 2">
    <name type="scientific">Nonomuraea diastatica</name>
    <dbReference type="NCBI Taxonomy" id="1848329"/>
    <lineage>
        <taxon>Bacteria</taxon>
        <taxon>Bacillati</taxon>
        <taxon>Actinomycetota</taxon>
        <taxon>Actinomycetes</taxon>
        <taxon>Streptosporangiales</taxon>
        <taxon>Streptosporangiaceae</taxon>
        <taxon>Nonomuraea</taxon>
    </lineage>
</organism>
<gene>
    <name evidence="1" type="ORF">E1294_44430</name>
</gene>
<proteinExistence type="predicted"/>
<accession>A0A4R4WEH0</accession>
<dbReference type="AlphaFoldDB" id="A0A4R4WEH0"/>
<dbReference type="Proteomes" id="UP000294543">
    <property type="component" value="Unassembled WGS sequence"/>
</dbReference>
<name>A0A4R4WEH0_9ACTN</name>
<dbReference type="RefSeq" id="WP_132517564.1">
    <property type="nucleotide sequence ID" value="NZ_SMKP01000210.1"/>
</dbReference>